<dbReference type="OrthoDB" id="407298at2759"/>
<dbReference type="SUPFAM" id="SSF47571">
    <property type="entry name" value="Cloroperoxidase"/>
    <property type="match status" value="1"/>
</dbReference>
<feature type="chain" id="PRO_5002527303" evidence="8">
    <location>
        <begin position="21"/>
        <end position="274"/>
    </location>
</feature>
<feature type="signal peptide" evidence="8">
    <location>
        <begin position="1"/>
        <end position="20"/>
    </location>
</feature>
<evidence type="ECO:0000256" key="7">
    <source>
        <dbReference type="ARBA" id="ARBA00025795"/>
    </source>
</evidence>
<reference evidence="10 11" key="1">
    <citation type="submission" date="2015-04" db="EMBL/GenBank/DDBJ databases">
        <title>Genome sequence of Ceratocystis platani, a major pathogen of plane trees.</title>
        <authorList>
            <person name="Belbahri L."/>
        </authorList>
    </citation>
    <scope>NUCLEOTIDE SEQUENCE [LARGE SCALE GENOMIC DNA]</scope>
    <source>
        <strain evidence="10 11">CFO</strain>
    </source>
</reference>
<keyword evidence="11" id="KW-1185">Reference proteome</keyword>
<dbReference type="InterPro" id="IPR000028">
    <property type="entry name" value="Chloroperoxidase"/>
</dbReference>
<dbReference type="AlphaFoldDB" id="A0A0F8B0K7"/>
<accession>A0A0F8B0K7</accession>
<organism evidence="10 11">
    <name type="scientific">Ceratocystis fimbriata f. sp. platani</name>
    <dbReference type="NCBI Taxonomy" id="88771"/>
    <lineage>
        <taxon>Eukaryota</taxon>
        <taxon>Fungi</taxon>
        <taxon>Dikarya</taxon>
        <taxon>Ascomycota</taxon>
        <taxon>Pezizomycotina</taxon>
        <taxon>Sordariomycetes</taxon>
        <taxon>Hypocreomycetidae</taxon>
        <taxon>Microascales</taxon>
        <taxon>Ceratocystidaceae</taxon>
        <taxon>Ceratocystis</taxon>
    </lineage>
</organism>
<dbReference type="Gene3D" id="1.10.489.10">
    <property type="entry name" value="Chloroperoxidase-like"/>
    <property type="match status" value="1"/>
</dbReference>
<evidence type="ECO:0000256" key="8">
    <source>
        <dbReference type="SAM" id="SignalP"/>
    </source>
</evidence>
<evidence type="ECO:0000313" key="10">
    <source>
        <dbReference type="EMBL" id="KKF92975.1"/>
    </source>
</evidence>
<protein>
    <submittedName>
        <fullName evidence="10">Putative sterigmatocystin biosynthesis peroxidase stcC</fullName>
        <ecNumber evidence="10">1.11.1.-</ecNumber>
    </submittedName>
</protein>
<keyword evidence="2 10" id="KW-0575">Peroxidase</keyword>
<comment type="similarity">
    <text evidence="7">Belongs to the chloroperoxidase family.</text>
</comment>
<sequence>MQFSITASILALGTVSQVLAYPSFSPENGLVGLTGDTDRSNIPHEIEGDDPNQWIPPKEGDVRSPCPMLNSLANHGYLPRNGRDISESQLYDVMFKVAGIDKAGVDTLGGKEALKISSTGTFSLDDLNAHDVIEHDCSLSRDNSQSGNNWSFDAQIWATVSSFFNTPLVSTMQLGRAIKFRQDSDPLNDPARALSPEANMRSLIDAAVLWRVFHNGEGANLAWINTLFEQERLPFAEGWDFPSERISSFEILDTAVTIGLDIILGQRESGTMDS</sequence>
<evidence type="ECO:0000313" key="11">
    <source>
        <dbReference type="Proteomes" id="UP000034841"/>
    </source>
</evidence>
<keyword evidence="4" id="KW-0479">Metal-binding</keyword>
<keyword evidence="5 10" id="KW-0560">Oxidoreductase</keyword>
<feature type="domain" description="Heme haloperoxidase family profile" evidence="9">
    <location>
        <begin position="50"/>
        <end position="253"/>
    </location>
</feature>
<keyword evidence="6" id="KW-0408">Iron</keyword>
<dbReference type="Pfam" id="PF01328">
    <property type="entry name" value="Peroxidase_2"/>
    <property type="match status" value="1"/>
</dbReference>
<keyword evidence="8" id="KW-0732">Signal</keyword>
<dbReference type="GO" id="GO:0046872">
    <property type="term" value="F:metal ion binding"/>
    <property type="evidence" value="ECO:0007669"/>
    <property type="project" value="UniProtKB-KW"/>
</dbReference>
<dbReference type="PROSITE" id="PS51405">
    <property type="entry name" value="HEME_HALOPEROXIDASE"/>
    <property type="match status" value="1"/>
</dbReference>
<evidence type="ECO:0000256" key="2">
    <source>
        <dbReference type="ARBA" id="ARBA00022559"/>
    </source>
</evidence>
<evidence type="ECO:0000256" key="1">
    <source>
        <dbReference type="ARBA" id="ARBA00001970"/>
    </source>
</evidence>
<evidence type="ECO:0000259" key="9">
    <source>
        <dbReference type="PROSITE" id="PS51405"/>
    </source>
</evidence>
<proteinExistence type="inferred from homology"/>
<evidence type="ECO:0000256" key="4">
    <source>
        <dbReference type="ARBA" id="ARBA00022723"/>
    </source>
</evidence>
<gene>
    <name evidence="10" type="primary">stcC_2</name>
    <name evidence="10" type="ORF">CFO_g4673</name>
</gene>
<name>A0A0F8B0K7_CERFI</name>
<evidence type="ECO:0000256" key="5">
    <source>
        <dbReference type="ARBA" id="ARBA00023002"/>
    </source>
</evidence>
<dbReference type="EMBL" id="LBBL01000293">
    <property type="protein sequence ID" value="KKF92975.1"/>
    <property type="molecule type" value="Genomic_DNA"/>
</dbReference>
<dbReference type="InterPro" id="IPR036851">
    <property type="entry name" value="Chloroperoxidase-like_sf"/>
</dbReference>
<dbReference type="EC" id="1.11.1.-" evidence="10"/>
<dbReference type="PANTHER" id="PTHR33577:SF19">
    <property type="entry name" value="HEME HALOPEROXIDASE FAMILY PROFILE DOMAIN-CONTAINING PROTEIN-RELATED"/>
    <property type="match status" value="1"/>
</dbReference>
<evidence type="ECO:0000256" key="3">
    <source>
        <dbReference type="ARBA" id="ARBA00022617"/>
    </source>
</evidence>
<dbReference type="Proteomes" id="UP000034841">
    <property type="component" value="Unassembled WGS sequence"/>
</dbReference>
<evidence type="ECO:0000256" key="6">
    <source>
        <dbReference type="ARBA" id="ARBA00023004"/>
    </source>
</evidence>
<keyword evidence="3" id="KW-0349">Heme</keyword>
<comment type="cofactor">
    <cofactor evidence="1">
        <name>heme b</name>
        <dbReference type="ChEBI" id="CHEBI:60344"/>
    </cofactor>
</comment>
<dbReference type="GO" id="GO:0004601">
    <property type="term" value="F:peroxidase activity"/>
    <property type="evidence" value="ECO:0007669"/>
    <property type="project" value="UniProtKB-KW"/>
</dbReference>
<dbReference type="PANTHER" id="PTHR33577">
    <property type="entry name" value="STERIGMATOCYSTIN BIOSYNTHESIS PEROXIDASE STCC-RELATED"/>
    <property type="match status" value="1"/>
</dbReference>
<comment type="caution">
    <text evidence="10">The sequence shown here is derived from an EMBL/GenBank/DDBJ whole genome shotgun (WGS) entry which is preliminary data.</text>
</comment>